<evidence type="ECO:0000313" key="2">
    <source>
        <dbReference type="Proteomes" id="UP000887566"/>
    </source>
</evidence>
<dbReference type="AlphaFoldDB" id="A0A914VWH6"/>
<sequence length="248" mass="26803">MGKFFGAQRLIATRRAGAICQQAAVPPPERARSRRRTAMNHCCDVVYWDGPVGWTGQQADSVSLVRTTCVRSIAARHPAPDTRVAAAVGAGQGLLAYLEFRARVQTDGWTGVRAVGSDRRTIDHPPPKARNLTPRDGMDCPAEPVRAGRAVPSGCNGEDKPEKKEKCVSRRAGAPKDARLVHISKIPITLSKAETHGSLSRAVEDGGHPSVAQAEMDAGFASPLIAAWDSWNSAMRRSNSGRKWRIRP</sequence>
<organism evidence="2 3">
    <name type="scientific">Plectus sambesii</name>
    <dbReference type="NCBI Taxonomy" id="2011161"/>
    <lineage>
        <taxon>Eukaryota</taxon>
        <taxon>Metazoa</taxon>
        <taxon>Ecdysozoa</taxon>
        <taxon>Nematoda</taxon>
        <taxon>Chromadorea</taxon>
        <taxon>Plectida</taxon>
        <taxon>Plectina</taxon>
        <taxon>Plectoidea</taxon>
        <taxon>Plectidae</taxon>
        <taxon>Plectus</taxon>
    </lineage>
</organism>
<feature type="compositionally biased region" description="Basic and acidic residues" evidence="1">
    <location>
        <begin position="117"/>
        <end position="126"/>
    </location>
</feature>
<feature type="region of interest" description="Disordered" evidence="1">
    <location>
        <begin position="117"/>
        <end position="137"/>
    </location>
</feature>
<proteinExistence type="predicted"/>
<dbReference type="Proteomes" id="UP000887566">
    <property type="component" value="Unplaced"/>
</dbReference>
<reference evidence="3" key="1">
    <citation type="submission" date="2022-11" db="UniProtKB">
        <authorList>
            <consortium name="WormBaseParasite"/>
        </authorList>
    </citation>
    <scope>IDENTIFICATION</scope>
</reference>
<accession>A0A914VWH6</accession>
<evidence type="ECO:0000256" key="1">
    <source>
        <dbReference type="SAM" id="MobiDB-lite"/>
    </source>
</evidence>
<name>A0A914VWH6_9BILA</name>
<protein>
    <submittedName>
        <fullName evidence="3">Uncharacterized protein</fullName>
    </submittedName>
</protein>
<evidence type="ECO:0000313" key="3">
    <source>
        <dbReference type="WBParaSite" id="PSAMB.scaffold2649size22022.g18715.t1"/>
    </source>
</evidence>
<keyword evidence="2" id="KW-1185">Reference proteome</keyword>
<dbReference type="WBParaSite" id="PSAMB.scaffold2649size22022.g18715.t1">
    <property type="protein sequence ID" value="PSAMB.scaffold2649size22022.g18715.t1"/>
    <property type="gene ID" value="PSAMB.scaffold2649size22022.g18715"/>
</dbReference>